<keyword evidence="3" id="KW-1185">Reference proteome</keyword>
<feature type="compositionally biased region" description="Basic and acidic residues" evidence="1">
    <location>
        <begin position="610"/>
        <end position="634"/>
    </location>
</feature>
<protein>
    <submittedName>
        <fullName evidence="2">Uncharacterized protein</fullName>
    </submittedName>
</protein>
<organism evidence="2 3">
    <name type="scientific">Cymbomonas tetramitiformis</name>
    <dbReference type="NCBI Taxonomy" id="36881"/>
    <lineage>
        <taxon>Eukaryota</taxon>
        <taxon>Viridiplantae</taxon>
        <taxon>Chlorophyta</taxon>
        <taxon>Pyramimonadophyceae</taxon>
        <taxon>Pyramimonadales</taxon>
        <taxon>Pyramimonadaceae</taxon>
        <taxon>Cymbomonas</taxon>
    </lineage>
</organism>
<sequence length="860" mass="92053">MEALEFNEAQAQRDVSALQAGDRLTRKEAGAIAREELGFEAPVYELGVKGLDVLRKKSVLDMLKQKDIKLVVESGSDTGYQSQGNILLYTNTAIKQRKKIKGSIKMRKEIISWWHLLEFEEKGGVDRTDFAHLYTEVAAMLEVEYTSQDVARDWAEESKGKSHLGFSDFLESVFELVDLWVDSVDVHEYLIFMDNVLQHLRKTHHFGNRIEKQARSHQQTLRAKYLASSKAQMSKVLGGAQAMLAFTKPARPSVVTTGDSNSSVLSKDGNSSVLSKDGNSSVLSKDGNSSDESRSPSTSPPKEKKGKKKKKNLIEVGKGEREGGGGLLGAGAEGRRRISGVVGELEPNHGTKGGAGGSADVFDAIPEEEAPPTVGTEGSVTTKGPGPLLPSSTMSSSTSMERTSPSQPGLVLGPEQSRADGLNTRGALADRLDAPQPGERQATERSEATQSAETNPERGRSPSKSLQGINVEIPVTPWEIASHEHRDQVEAMVAAEGGDGKEAAATSAARGSGNKESAAAEEGKVQNDSSEQRVPSNGNDLEAEGTGSQAISPRAFMVGRKCSPDGEAKKRKPPKRQASTRLSEPTRARGRSVKDTLSSVSSRISHHIKSMVDNDSDHRHQGQPGDKSDADKRSRLPTRSRPSSLEIPPTSTPSTPSSPSSNSGANTPESRPATPTSPSAAPPAIAVTAALAAADTSARPSGIPIAGASSTTAHTVGEDGRRALVGKGEEGDAGVYEARHDEGIGRAPSSQDAKSRQAQPDTRTADEKAADPTAVFVRQQQFRRLNQARTRVIAKIHGTAFTSDTSTALTAKPAHQRGSYQQHERRACRRRVTFGIDVKHVLMVITHAGGLAFFDLDMKY</sequence>
<reference evidence="2 3" key="1">
    <citation type="journal article" date="2015" name="Genome Biol. Evol.">
        <title>Comparative Genomics of a Bacterivorous Green Alga Reveals Evolutionary Causalities and Consequences of Phago-Mixotrophic Mode of Nutrition.</title>
        <authorList>
            <person name="Burns J.A."/>
            <person name="Paasch A."/>
            <person name="Narechania A."/>
            <person name="Kim E."/>
        </authorList>
    </citation>
    <scope>NUCLEOTIDE SEQUENCE [LARGE SCALE GENOMIC DNA]</scope>
    <source>
        <strain evidence="2 3">PLY_AMNH</strain>
    </source>
</reference>
<comment type="caution">
    <text evidence="2">The sequence shown here is derived from an EMBL/GenBank/DDBJ whole genome shotgun (WGS) entry which is preliminary data.</text>
</comment>
<accession>A0AAE0FX18</accession>
<evidence type="ECO:0000256" key="1">
    <source>
        <dbReference type="SAM" id="MobiDB-lite"/>
    </source>
</evidence>
<feature type="compositionally biased region" description="Low complexity" evidence="1">
    <location>
        <begin position="637"/>
        <end position="681"/>
    </location>
</feature>
<proteinExistence type="predicted"/>
<feature type="region of interest" description="Disordered" evidence="1">
    <location>
        <begin position="252"/>
        <end position="681"/>
    </location>
</feature>
<dbReference type="EMBL" id="LGRX02012462">
    <property type="protein sequence ID" value="KAK3267343.1"/>
    <property type="molecule type" value="Genomic_DNA"/>
</dbReference>
<name>A0AAE0FX18_9CHLO</name>
<dbReference type="AlphaFoldDB" id="A0AAE0FX18"/>
<dbReference type="Proteomes" id="UP001190700">
    <property type="component" value="Unassembled WGS sequence"/>
</dbReference>
<evidence type="ECO:0000313" key="3">
    <source>
        <dbReference type="Proteomes" id="UP001190700"/>
    </source>
</evidence>
<evidence type="ECO:0000313" key="2">
    <source>
        <dbReference type="EMBL" id="KAK3267343.1"/>
    </source>
</evidence>
<gene>
    <name evidence="2" type="ORF">CYMTET_24091</name>
</gene>
<feature type="compositionally biased region" description="Low complexity" evidence="1">
    <location>
        <begin position="389"/>
        <end position="406"/>
    </location>
</feature>
<feature type="compositionally biased region" description="Polar residues" evidence="1">
    <location>
        <begin position="526"/>
        <end position="539"/>
    </location>
</feature>
<feature type="compositionally biased region" description="Polar residues" evidence="1">
    <location>
        <begin position="748"/>
        <end position="762"/>
    </location>
</feature>
<feature type="region of interest" description="Disordered" evidence="1">
    <location>
        <begin position="741"/>
        <end position="771"/>
    </location>
</feature>
<feature type="compositionally biased region" description="Polar residues" evidence="1">
    <location>
        <begin position="254"/>
        <end position="287"/>
    </location>
</feature>